<evidence type="ECO:0000313" key="3">
    <source>
        <dbReference type="Proteomes" id="UP000094285"/>
    </source>
</evidence>
<dbReference type="Gene3D" id="3.30.420.40">
    <property type="match status" value="2"/>
</dbReference>
<dbReference type="GO" id="GO:0019150">
    <property type="term" value="F:D-ribulokinase activity"/>
    <property type="evidence" value="ECO:0007669"/>
    <property type="project" value="TreeGrafter"/>
</dbReference>
<dbReference type="RefSeq" id="XP_020066665.1">
    <property type="nucleotide sequence ID" value="XM_020209018.1"/>
</dbReference>
<dbReference type="EMBL" id="KV453909">
    <property type="protein sequence ID" value="ODV81543.1"/>
    <property type="molecule type" value="Genomic_DNA"/>
</dbReference>
<protein>
    <submittedName>
        <fullName evidence="2">Actin-like ATPase domain-containing protein</fullName>
    </submittedName>
</protein>
<organism evidence="2 3">
    <name type="scientific">Suhomyces tanzawaensis NRRL Y-17324</name>
    <dbReference type="NCBI Taxonomy" id="984487"/>
    <lineage>
        <taxon>Eukaryota</taxon>
        <taxon>Fungi</taxon>
        <taxon>Dikarya</taxon>
        <taxon>Ascomycota</taxon>
        <taxon>Saccharomycotina</taxon>
        <taxon>Pichiomycetes</taxon>
        <taxon>Debaryomycetaceae</taxon>
        <taxon>Suhomyces</taxon>
    </lineage>
</organism>
<dbReference type="Proteomes" id="UP000094285">
    <property type="component" value="Unassembled WGS sequence"/>
</dbReference>
<name>A0A1E4SPV3_9ASCO</name>
<accession>A0A1E4SPV3</accession>
<sequence>MATIGIDIGSSSVRLCYNDITVDPVIFESWSLPISINHNQNCITQSTGEIWAAILDLFKRVNHSNVSAISITATCSMVVVEQAEDGTLRGVSLGSEDIGGFSDTDDVLMWMDHRAAVQAKELTVLLDKSLKEAWRIGDRAVPELGLPKLKWLADKCPERELICFELHDWFTYLLLTNGDAVDVSRVVSEFSDQSYAFDCSIKGWSRSMLARYGIGSNILVGHSGINLRAGEFLPSAGTVLGNLHDNLVGSLSKQPIKVVNGCIDCYAGWFATIIAPEDLFSSRPSTANLSMVAGTSTCFLLSQYGNVHPQVPGIWGPFNQFLSLPQLGLYEFGQPATGKLFERLFLNFKALTYDANGLRLGIFEELEAKTVELERTRGTSTHQLLRYYFYYGDVFGNRSPYNDFSMGEMIIDGGNAANWTNLQHPNEMASPETRLVIHFNLILEFLSFQTKQLIDKMVASGSCITGLVVCGSQSKNTRFLQLLASVTGIDVHRIHDGYDEFRVVKGASILAALGHQLHVGDGCKAYQEVVKDTLEGYVPREVEIIKPQDHDKALLQAKFEVFLDMASQQLRYREKIDLAEQN</sequence>
<reference evidence="3" key="1">
    <citation type="submission" date="2016-05" db="EMBL/GenBank/DDBJ databases">
        <title>Comparative genomics of biotechnologically important yeasts.</title>
        <authorList>
            <consortium name="DOE Joint Genome Institute"/>
            <person name="Riley R."/>
            <person name="Haridas S."/>
            <person name="Wolfe K.H."/>
            <person name="Lopes M.R."/>
            <person name="Hittinger C.T."/>
            <person name="Goker M."/>
            <person name="Salamov A."/>
            <person name="Wisecaver J."/>
            <person name="Long T.M."/>
            <person name="Aerts A.L."/>
            <person name="Barry K."/>
            <person name="Choi C."/>
            <person name="Clum A."/>
            <person name="Coughlan A.Y."/>
            <person name="Deshpande S."/>
            <person name="Douglass A.P."/>
            <person name="Hanson S.J."/>
            <person name="Klenk H.-P."/>
            <person name="Labutti K."/>
            <person name="Lapidus A."/>
            <person name="Lindquist E."/>
            <person name="Lipzen A."/>
            <person name="Meier-Kolthoff J.P."/>
            <person name="Ohm R.A."/>
            <person name="Otillar R.P."/>
            <person name="Pangilinan J."/>
            <person name="Peng Y."/>
            <person name="Rokas A."/>
            <person name="Rosa C.A."/>
            <person name="Scheuner C."/>
            <person name="Sibirny A.A."/>
            <person name="Slot J.C."/>
            <person name="Stielow J.B."/>
            <person name="Sun H."/>
            <person name="Kurtzman C.P."/>
            <person name="Blackwell M."/>
            <person name="Grigoriev I.V."/>
            <person name="Jeffries T.W."/>
        </authorList>
    </citation>
    <scope>NUCLEOTIDE SEQUENCE [LARGE SCALE GENOMIC DNA]</scope>
    <source>
        <strain evidence="3">NRRL Y-17324</strain>
    </source>
</reference>
<dbReference type="STRING" id="984487.A0A1E4SPV3"/>
<evidence type="ECO:0000259" key="1">
    <source>
        <dbReference type="Pfam" id="PF02782"/>
    </source>
</evidence>
<keyword evidence="3" id="KW-1185">Reference proteome</keyword>
<proteinExistence type="predicted"/>
<dbReference type="Pfam" id="PF02782">
    <property type="entry name" value="FGGY_C"/>
    <property type="match status" value="1"/>
</dbReference>
<dbReference type="AlphaFoldDB" id="A0A1E4SPV3"/>
<dbReference type="PANTHER" id="PTHR43435">
    <property type="entry name" value="RIBULOKINASE"/>
    <property type="match status" value="1"/>
</dbReference>
<dbReference type="GO" id="GO:0019321">
    <property type="term" value="P:pentose metabolic process"/>
    <property type="evidence" value="ECO:0007669"/>
    <property type="project" value="TreeGrafter"/>
</dbReference>
<feature type="domain" description="Carbohydrate kinase FGGY C-terminal" evidence="1">
    <location>
        <begin position="290"/>
        <end position="512"/>
    </location>
</feature>
<dbReference type="OrthoDB" id="203824at2759"/>
<dbReference type="SUPFAM" id="SSF53067">
    <property type="entry name" value="Actin-like ATPase domain"/>
    <property type="match status" value="2"/>
</dbReference>
<evidence type="ECO:0000313" key="2">
    <source>
        <dbReference type="EMBL" id="ODV81543.1"/>
    </source>
</evidence>
<gene>
    <name evidence="2" type="ORF">CANTADRAFT_43844</name>
</gene>
<dbReference type="InterPro" id="IPR018485">
    <property type="entry name" value="FGGY_C"/>
</dbReference>
<dbReference type="GeneID" id="30983154"/>
<dbReference type="InterPro" id="IPR043129">
    <property type="entry name" value="ATPase_NBD"/>
</dbReference>
<dbReference type="PANTHER" id="PTHR43435:SF1">
    <property type="entry name" value="PROTEIN MPA43"/>
    <property type="match status" value="1"/>
</dbReference>
<dbReference type="GO" id="GO:0005737">
    <property type="term" value="C:cytoplasm"/>
    <property type="evidence" value="ECO:0007669"/>
    <property type="project" value="TreeGrafter"/>
</dbReference>